<dbReference type="CDD" id="cd17316">
    <property type="entry name" value="MFS_SV2_like"/>
    <property type="match status" value="1"/>
</dbReference>
<feature type="transmembrane region" description="Helical" evidence="5">
    <location>
        <begin position="269"/>
        <end position="288"/>
    </location>
</feature>
<evidence type="ECO:0000256" key="5">
    <source>
        <dbReference type="SAM" id="Phobius"/>
    </source>
</evidence>
<evidence type="ECO:0000256" key="2">
    <source>
        <dbReference type="ARBA" id="ARBA00022692"/>
    </source>
</evidence>
<feature type="transmembrane region" description="Helical" evidence="5">
    <location>
        <begin position="237"/>
        <end position="257"/>
    </location>
</feature>
<feature type="transmembrane region" description="Helical" evidence="5">
    <location>
        <begin position="163"/>
        <end position="183"/>
    </location>
</feature>
<evidence type="ECO:0000256" key="1">
    <source>
        <dbReference type="ARBA" id="ARBA00004141"/>
    </source>
</evidence>
<dbReference type="PROSITE" id="PS50850">
    <property type="entry name" value="MFS"/>
    <property type="match status" value="1"/>
</dbReference>
<gene>
    <name evidence="7" type="ORF">SE19_00215</name>
</gene>
<evidence type="ECO:0000313" key="8">
    <source>
        <dbReference type="Proteomes" id="UP000050515"/>
    </source>
</evidence>
<sequence>MKTYAHATISSTGAWMGNIYDLTLLTYIYTELERYFHIDLLMVSLLFALGLIGRFFGGIIFGSLNDTMGSKPVMIIGTAGYAIFAGIMAFSPTVLILFTARFIQGVFMGGEWTAGTVMSYEFAPQNLKGTIVGIVQSGYGIGYALTGLAYVLFLPVMAADWRFFLLTGIIPLIIAPYTMFKIPSDKRQGVVKERASLKGYMKPFIKSSIMMSGFFAAYFSVFSFYPTIAPSFGVSHSMVGIMMIVTSLVLAMSFVLFGRLSLKTRKKYLIIAGSAVSMVSAWFAIPFSSSLDMLSVPALIAFTVGVGSMPVVPLLLMERVNPVVRGIISGISYNFGALFGGVISIILGFIGDIVGFHGLLLIIDITTLLCLASVIITGASIKKLKDSYAYRLYRNIED</sequence>
<comment type="subcellular location">
    <subcellularLocation>
        <location evidence="1">Membrane</location>
        <topology evidence="1">Multi-pass membrane protein</topology>
    </subcellularLocation>
</comment>
<dbReference type="InterPro" id="IPR036259">
    <property type="entry name" value="MFS_trans_sf"/>
</dbReference>
<dbReference type="GO" id="GO:0046943">
    <property type="term" value="F:carboxylic acid transmembrane transporter activity"/>
    <property type="evidence" value="ECO:0007669"/>
    <property type="project" value="TreeGrafter"/>
</dbReference>
<feature type="transmembrane region" description="Helical" evidence="5">
    <location>
        <begin position="356"/>
        <end position="381"/>
    </location>
</feature>
<dbReference type="Proteomes" id="UP000050515">
    <property type="component" value="Unassembled WGS sequence"/>
</dbReference>
<reference evidence="7 8" key="1">
    <citation type="submission" date="2015-09" db="EMBL/GenBank/DDBJ databases">
        <title>Draft genome sequence of Acidiplasma aeolicum DSM 18409.</title>
        <authorList>
            <person name="Hemp J."/>
        </authorList>
    </citation>
    <scope>NUCLEOTIDE SEQUENCE [LARGE SCALE GENOMIC DNA]</scope>
    <source>
        <strain evidence="7 8">V</strain>
    </source>
</reference>
<name>A0A0N8PQN8_9ARCH</name>
<evidence type="ECO:0000256" key="3">
    <source>
        <dbReference type="ARBA" id="ARBA00022989"/>
    </source>
</evidence>
<keyword evidence="2 5" id="KW-0812">Transmembrane</keyword>
<feature type="transmembrane region" description="Helical" evidence="5">
    <location>
        <begin position="138"/>
        <end position="157"/>
    </location>
</feature>
<proteinExistence type="predicted"/>
<feature type="transmembrane region" description="Helical" evidence="5">
    <location>
        <begin position="294"/>
        <end position="316"/>
    </location>
</feature>
<keyword evidence="4 5" id="KW-0472">Membrane</keyword>
<dbReference type="PATRIC" id="fig|507754.4.peg.1519"/>
<dbReference type="AlphaFoldDB" id="A0A0N8PQN8"/>
<evidence type="ECO:0000313" key="7">
    <source>
        <dbReference type="EMBL" id="KPV47645.1"/>
    </source>
</evidence>
<feature type="transmembrane region" description="Helical" evidence="5">
    <location>
        <begin position="204"/>
        <end position="225"/>
    </location>
</feature>
<dbReference type="SUPFAM" id="SSF103473">
    <property type="entry name" value="MFS general substrate transporter"/>
    <property type="match status" value="1"/>
</dbReference>
<dbReference type="EMBL" id="LJCQ01000021">
    <property type="protein sequence ID" value="KPV47645.1"/>
    <property type="molecule type" value="Genomic_DNA"/>
</dbReference>
<dbReference type="GO" id="GO:0005886">
    <property type="term" value="C:plasma membrane"/>
    <property type="evidence" value="ECO:0007669"/>
    <property type="project" value="TreeGrafter"/>
</dbReference>
<organism evidence="7 8">
    <name type="scientific">Acidiplasma aeolicum</name>
    <dbReference type="NCBI Taxonomy" id="507754"/>
    <lineage>
        <taxon>Archaea</taxon>
        <taxon>Methanobacteriati</taxon>
        <taxon>Thermoplasmatota</taxon>
        <taxon>Thermoplasmata</taxon>
        <taxon>Thermoplasmatales</taxon>
        <taxon>Ferroplasmaceae</taxon>
        <taxon>Acidiplasma</taxon>
    </lineage>
</organism>
<feature type="transmembrane region" description="Helical" evidence="5">
    <location>
        <begin position="328"/>
        <end position="350"/>
    </location>
</feature>
<keyword evidence="3 5" id="KW-1133">Transmembrane helix</keyword>
<protein>
    <submittedName>
        <fullName evidence="7">Transporter</fullName>
    </submittedName>
</protein>
<evidence type="ECO:0000256" key="4">
    <source>
        <dbReference type="ARBA" id="ARBA00023136"/>
    </source>
</evidence>
<dbReference type="PANTHER" id="PTHR23508">
    <property type="entry name" value="CARBOXYLIC ACID TRANSPORTER PROTEIN HOMOLOG"/>
    <property type="match status" value="1"/>
</dbReference>
<dbReference type="Gene3D" id="1.20.1250.20">
    <property type="entry name" value="MFS general substrate transporter like domains"/>
    <property type="match status" value="2"/>
</dbReference>
<feature type="transmembrane region" description="Helical" evidence="5">
    <location>
        <begin position="73"/>
        <end position="98"/>
    </location>
</feature>
<dbReference type="InterPro" id="IPR011701">
    <property type="entry name" value="MFS"/>
</dbReference>
<feature type="transmembrane region" description="Helical" evidence="5">
    <location>
        <begin position="40"/>
        <end position="61"/>
    </location>
</feature>
<evidence type="ECO:0000259" key="6">
    <source>
        <dbReference type="PROSITE" id="PS50850"/>
    </source>
</evidence>
<dbReference type="RefSeq" id="WP_054963768.1">
    <property type="nucleotide sequence ID" value="NZ_LJCQ01000021.1"/>
</dbReference>
<comment type="caution">
    <text evidence="7">The sequence shown here is derived from an EMBL/GenBank/DDBJ whole genome shotgun (WGS) entry which is preliminary data.</text>
</comment>
<dbReference type="PANTHER" id="PTHR23508:SF10">
    <property type="entry name" value="CARBOXYLIC ACID TRANSPORTER PROTEIN HOMOLOG"/>
    <property type="match status" value="1"/>
</dbReference>
<dbReference type="InterPro" id="IPR020846">
    <property type="entry name" value="MFS_dom"/>
</dbReference>
<dbReference type="Pfam" id="PF07690">
    <property type="entry name" value="MFS_1"/>
    <property type="match status" value="1"/>
</dbReference>
<feature type="domain" description="Major facilitator superfamily (MFS) profile" evidence="6">
    <location>
        <begin position="7"/>
        <end position="382"/>
    </location>
</feature>
<accession>A0A0N8PQN8</accession>